<reference evidence="1 2" key="1">
    <citation type="journal article" date="2020" name="IScience">
        <title>Genome Sequencing of the Endangered Kingdonia uniflora (Circaeasteraceae, Ranunculales) Reveals Potential Mechanisms of Evolutionary Specialization.</title>
        <authorList>
            <person name="Sun Y."/>
            <person name="Deng T."/>
            <person name="Zhang A."/>
            <person name="Moore M.J."/>
            <person name="Landis J.B."/>
            <person name="Lin N."/>
            <person name="Zhang H."/>
            <person name="Zhang X."/>
            <person name="Huang J."/>
            <person name="Zhang X."/>
            <person name="Sun H."/>
            <person name="Wang H."/>
        </authorList>
    </citation>
    <scope>NUCLEOTIDE SEQUENCE [LARGE SCALE GENOMIC DNA]</scope>
    <source>
        <strain evidence="1">TB1705</strain>
        <tissue evidence="1">Leaf</tissue>
    </source>
</reference>
<dbReference type="SUPFAM" id="SSF52047">
    <property type="entry name" value="RNI-like"/>
    <property type="match status" value="1"/>
</dbReference>
<dbReference type="Proteomes" id="UP000541444">
    <property type="component" value="Unassembled WGS sequence"/>
</dbReference>
<dbReference type="PANTHER" id="PTHR13318">
    <property type="entry name" value="PARTNER OF PAIRED, ISOFORM B-RELATED"/>
    <property type="match status" value="1"/>
</dbReference>
<dbReference type="SMART" id="SM00367">
    <property type="entry name" value="LRR_CC"/>
    <property type="match status" value="2"/>
</dbReference>
<gene>
    <name evidence="1" type="ORF">GIB67_042852</name>
</gene>
<protein>
    <recommendedName>
        <fullName evidence="3">F-box protein</fullName>
    </recommendedName>
</protein>
<dbReference type="GO" id="GO:0019005">
    <property type="term" value="C:SCF ubiquitin ligase complex"/>
    <property type="evidence" value="ECO:0007669"/>
    <property type="project" value="TreeGrafter"/>
</dbReference>
<dbReference type="AlphaFoldDB" id="A0A7J7NS61"/>
<dbReference type="GO" id="GO:0031146">
    <property type="term" value="P:SCF-dependent proteasomal ubiquitin-dependent protein catabolic process"/>
    <property type="evidence" value="ECO:0007669"/>
    <property type="project" value="TreeGrafter"/>
</dbReference>
<dbReference type="OrthoDB" id="423607at2759"/>
<organism evidence="1 2">
    <name type="scientific">Kingdonia uniflora</name>
    <dbReference type="NCBI Taxonomy" id="39325"/>
    <lineage>
        <taxon>Eukaryota</taxon>
        <taxon>Viridiplantae</taxon>
        <taxon>Streptophyta</taxon>
        <taxon>Embryophyta</taxon>
        <taxon>Tracheophyta</taxon>
        <taxon>Spermatophyta</taxon>
        <taxon>Magnoliopsida</taxon>
        <taxon>Ranunculales</taxon>
        <taxon>Circaeasteraceae</taxon>
        <taxon>Kingdonia</taxon>
    </lineage>
</organism>
<sequence>MLIDKISVKRLRGITDGVAAEPIGPSVAAESLKMICLKEIYNGQCFGPLIVESKKLKTLKLFRCSGDWDKLSLGLLGANCWNLQRLALCASETIGDAEICCIASKCMALKKFCIKGCPISDHGMEALAIGCPNLVKLKVKKYRGVTCEDRYPSNVSVVENEGLISHSAAEADIASSSNDRSSLSKA</sequence>
<feature type="non-terminal residue" evidence="1">
    <location>
        <position position="1"/>
    </location>
</feature>
<evidence type="ECO:0008006" key="3">
    <source>
        <dbReference type="Google" id="ProtNLM"/>
    </source>
</evidence>
<dbReference type="EMBL" id="JACGCM010000620">
    <property type="protein sequence ID" value="KAF6170047.1"/>
    <property type="molecule type" value="Genomic_DNA"/>
</dbReference>
<comment type="caution">
    <text evidence="1">The sequence shown here is derived from an EMBL/GenBank/DDBJ whole genome shotgun (WGS) entry which is preliminary data.</text>
</comment>
<evidence type="ECO:0000313" key="2">
    <source>
        <dbReference type="Proteomes" id="UP000541444"/>
    </source>
</evidence>
<dbReference type="InterPro" id="IPR032675">
    <property type="entry name" value="LRR_dom_sf"/>
</dbReference>
<keyword evidence="2" id="KW-1185">Reference proteome</keyword>
<evidence type="ECO:0000313" key="1">
    <source>
        <dbReference type="EMBL" id="KAF6170047.1"/>
    </source>
</evidence>
<dbReference type="InterPro" id="IPR006553">
    <property type="entry name" value="Leu-rich_rpt_Cys-con_subtyp"/>
</dbReference>
<proteinExistence type="predicted"/>
<dbReference type="Gene3D" id="3.80.10.10">
    <property type="entry name" value="Ribonuclease Inhibitor"/>
    <property type="match status" value="1"/>
</dbReference>
<dbReference type="PANTHER" id="PTHR13318:SF92">
    <property type="entry name" value="F-BOX_LRR-REPEAT PROTEIN 8-RELATED"/>
    <property type="match status" value="1"/>
</dbReference>
<accession>A0A7J7NS61</accession>
<name>A0A7J7NS61_9MAGN</name>